<proteinExistence type="predicted"/>
<gene>
    <name evidence="2" type="ORF">LOD99_10273</name>
</gene>
<feature type="compositionally biased region" description="Acidic residues" evidence="1">
    <location>
        <begin position="89"/>
        <end position="98"/>
    </location>
</feature>
<name>A0AAV7KI27_9METZ</name>
<accession>A0AAV7KI27</accession>
<sequence length="298" mass="33012">MSGMTVTKIPGSIIHLNGECRLQQKFSKKLAESRHSYLYHDADLNIVSQDGKVFEAAVLTDSYNAEAIPGRNLDAEILLLLDDLNPMEKEEEEEDQDQNQDHNLPGDVKGPDPQDHLVMMDTPPPLQDHPPEGLDLPKDPPDRPVYHLLGHLLLADLADLDLNPDREVLILEEADHPSDPIIVAEASPDAIIDGEIDPDLDPTPQDLTARDLEDPETLTTKTGQPMTLLYYAILAKRPPDIDDDEVSMFGSHQSSELRDEPLVYGPEEIPFLGAQPKTGALCVIFFYKGDGILLPLQL</sequence>
<comment type="caution">
    <text evidence="2">The sequence shown here is derived from an EMBL/GenBank/DDBJ whole genome shotgun (WGS) entry which is preliminary data.</text>
</comment>
<evidence type="ECO:0000256" key="1">
    <source>
        <dbReference type="SAM" id="MobiDB-lite"/>
    </source>
</evidence>
<protein>
    <submittedName>
        <fullName evidence="2">Uncharacterized protein</fullName>
    </submittedName>
</protein>
<dbReference type="Proteomes" id="UP001165289">
    <property type="component" value="Unassembled WGS sequence"/>
</dbReference>
<dbReference type="AlphaFoldDB" id="A0AAV7KI27"/>
<feature type="region of interest" description="Disordered" evidence="1">
    <location>
        <begin position="88"/>
        <end position="136"/>
    </location>
</feature>
<reference evidence="2 3" key="1">
    <citation type="journal article" date="2023" name="BMC Biol.">
        <title>The compact genome of the sponge Oopsacas minuta (Hexactinellida) is lacking key metazoan core genes.</title>
        <authorList>
            <person name="Santini S."/>
            <person name="Schenkelaars Q."/>
            <person name="Jourda C."/>
            <person name="Duchesne M."/>
            <person name="Belahbib H."/>
            <person name="Rocher C."/>
            <person name="Selva M."/>
            <person name="Riesgo A."/>
            <person name="Vervoort M."/>
            <person name="Leys S.P."/>
            <person name="Kodjabachian L."/>
            <person name="Le Bivic A."/>
            <person name="Borchiellini C."/>
            <person name="Claverie J.M."/>
            <person name="Renard E."/>
        </authorList>
    </citation>
    <scope>NUCLEOTIDE SEQUENCE [LARGE SCALE GENOMIC DNA]</scope>
    <source>
        <strain evidence="2">SPO-2</strain>
    </source>
</reference>
<dbReference type="EMBL" id="JAKMXF010000025">
    <property type="protein sequence ID" value="KAI6660766.1"/>
    <property type="molecule type" value="Genomic_DNA"/>
</dbReference>
<evidence type="ECO:0000313" key="3">
    <source>
        <dbReference type="Proteomes" id="UP001165289"/>
    </source>
</evidence>
<evidence type="ECO:0000313" key="2">
    <source>
        <dbReference type="EMBL" id="KAI6660766.1"/>
    </source>
</evidence>
<organism evidence="2 3">
    <name type="scientific">Oopsacas minuta</name>
    <dbReference type="NCBI Taxonomy" id="111878"/>
    <lineage>
        <taxon>Eukaryota</taxon>
        <taxon>Metazoa</taxon>
        <taxon>Porifera</taxon>
        <taxon>Hexactinellida</taxon>
        <taxon>Hexasterophora</taxon>
        <taxon>Lyssacinosida</taxon>
        <taxon>Leucopsacidae</taxon>
        <taxon>Oopsacas</taxon>
    </lineage>
</organism>
<keyword evidence="3" id="KW-1185">Reference proteome</keyword>